<name>A0ACC2TTB5_9FUNG</name>
<evidence type="ECO:0000313" key="2">
    <source>
        <dbReference type="Proteomes" id="UP001165960"/>
    </source>
</evidence>
<keyword evidence="2" id="KW-1185">Reference proteome</keyword>
<comment type="caution">
    <text evidence="1">The sequence shown here is derived from an EMBL/GenBank/DDBJ whole genome shotgun (WGS) entry which is preliminary data.</text>
</comment>
<organism evidence="1 2">
    <name type="scientific">Entomophthora muscae</name>
    <dbReference type="NCBI Taxonomy" id="34485"/>
    <lineage>
        <taxon>Eukaryota</taxon>
        <taxon>Fungi</taxon>
        <taxon>Fungi incertae sedis</taxon>
        <taxon>Zoopagomycota</taxon>
        <taxon>Entomophthoromycotina</taxon>
        <taxon>Entomophthoromycetes</taxon>
        <taxon>Entomophthorales</taxon>
        <taxon>Entomophthoraceae</taxon>
        <taxon>Entomophthora</taxon>
    </lineage>
</organism>
<reference evidence="1" key="1">
    <citation type="submission" date="2022-04" db="EMBL/GenBank/DDBJ databases">
        <title>Genome of the entomopathogenic fungus Entomophthora muscae.</title>
        <authorList>
            <person name="Elya C."/>
            <person name="Lovett B.R."/>
            <person name="Lee E."/>
            <person name="Macias A.M."/>
            <person name="Hajek A.E."/>
            <person name="De Bivort B.L."/>
            <person name="Kasson M.T."/>
            <person name="De Fine Licht H.H."/>
            <person name="Stajich J.E."/>
        </authorList>
    </citation>
    <scope>NUCLEOTIDE SEQUENCE</scope>
    <source>
        <strain evidence="1">Berkeley</strain>
    </source>
</reference>
<gene>
    <name evidence="1" type="ORF">DSO57_1013063</name>
</gene>
<dbReference type="Proteomes" id="UP001165960">
    <property type="component" value="Unassembled WGS sequence"/>
</dbReference>
<proteinExistence type="predicted"/>
<protein>
    <submittedName>
        <fullName evidence="1">Uncharacterized protein</fullName>
    </submittedName>
</protein>
<sequence>MQGYHEIATSRPSSVTDVHLVDLSKSHVYNEIHRKDKLGAAHDSTFILDSNDYCAIQRVVDGAESLNRIVVRFCAFNAGHPLLMGIPALSNPRGITRYLVTILGGSSSTLPIRRLSHLQFDALMGNLTHALIQNQVSPLSVSLILRNAERTRKKLVVKHLPWAMTKGPCVIL</sequence>
<evidence type="ECO:0000313" key="1">
    <source>
        <dbReference type="EMBL" id="KAJ9077819.1"/>
    </source>
</evidence>
<accession>A0ACC2TTB5</accession>
<dbReference type="EMBL" id="QTSX02002177">
    <property type="protein sequence ID" value="KAJ9077819.1"/>
    <property type="molecule type" value="Genomic_DNA"/>
</dbReference>